<dbReference type="SMART" id="SM00463">
    <property type="entry name" value="SMR"/>
    <property type="match status" value="1"/>
</dbReference>
<dbReference type="Pfam" id="PF02845">
    <property type="entry name" value="CUE"/>
    <property type="match status" value="1"/>
</dbReference>
<dbReference type="PANTHER" id="PTHR46535">
    <property type="entry name" value="NEDD4-BINDING PROTEIN 2"/>
    <property type="match status" value="1"/>
</dbReference>
<dbReference type="InterPro" id="IPR013899">
    <property type="entry name" value="DUF1771"/>
</dbReference>
<dbReference type="InterPro" id="IPR052772">
    <property type="entry name" value="Endo/PolyKinase_Domain-Protein"/>
</dbReference>
<dbReference type="GO" id="GO:0043130">
    <property type="term" value="F:ubiquitin binding"/>
    <property type="evidence" value="ECO:0007669"/>
    <property type="project" value="InterPro"/>
</dbReference>
<keyword evidence="4" id="KW-1185">Reference proteome</keyword>
<dbReference type="GO" id="GO:0004519">
    <property type="term" value="F:endonuclease activity"/>
    <property type="evidence" value="ECO:0007669"/>
    <property type="project" value="TreeGrafter"/>
</dbReference>
<dbReference type="PANTHER" id="PTHR46535:SF1">
    <property type="entry name" value="NEDD4-BINDING PROTEIN 2"/>
    <property type="match status" value="1"/>
</dbReference>
<evidence type="ECO:0000313" key="3">
    <source>
        <dbReference type="EMBL" id="KHJ33466.1"/>
    </source>
</evidence>
<dbReference type="PROSITE" id="PS50828">
    <property type="entry name" value="SMR"/>
    <property type="match status" value="1"/>
</dbReference>
<dbReference type="PROSITE" id="PS51140">
    <property type="entry name" value="CUE"/>
    <property type="match status" value="1"/>
</dbReference>
<dbReference type="SUPFAM" id="SSF46934">
    <property type="entry name" value="UBA-like"/>
    <property type="match status" value="1"/>
</dbReference>
<dbReference type="InterPro" id="IPR003892">
    <property type="entry name" value="CUE"/>
</dbReference>
<reference evidence="3 4" key="1">
    <citation type="journal article" date="2014" name="BMC Genomics">
        <title>Adaptive genomic structural variation in the grape powdery mildew pathogen, Erysiphe necator.</title>
        <authorList>
            <person name="Jones L."/>
            <person name="Riaz S."/>
            <person name="Morales-Cruz A."/>
            <person name="Amrine K.C."/>
            <person name="McGuire B."/>
            <person name="Gubler W.D."/>
            <person name="Walker M.A."/>
            <person name="Cantu D."/>
        </authorList>
    </citation>
    <scope>NUCLEOTIDE SEQUENCE [LARGE SCALE GENOMIC DNA]</scope>
    <source>
        <strain evidence="4">c</strain>
    </source>
</reference>
<dbReference type="STRING" id="52586.A0A0B1P930"/>
<dbReference type="SMART" id="SM01162">
    <property type="entry name" value="DUF1771"/>
    <property type="match status" value="1"/>
</dbReference>
<dbReference type="Gene3D" id="3.30.1370.110">
    <property type="match status" value="1"/>
</dbReference>
<evidence type="ECO:0000313" key="4">
    <source>
        <dbReference type="Proteomes" id="UP000030854"/>
    </source>
</evidence>
<sequence length="554" mass="62125">MATLTSKQLRTELIDNYTKSIDDSIVLAILSDYDLTDSAQEAAAKNVLEFLRESTSRDDEFINPSRSCGYSSMIEGQIRVREDCAATESLQDWNTQTAASSSSSISPDENIKCLALHDQNLMLVPNEKLPTTSSSILDGLTKKDQENTLIAMFPALEVFDIKYTLQKFNGNLDKAIDELITQSFLEETGDRCKSVNGFECENETQTFWRRKAKKKRKKEALGPISKNSVCSSEPEPKNSWNVGLENIQFLAERIPMAKSHIASLYYENGASLSQTIPHLIETKSKKSSKPDDDINLAHIYQLVEDFPSVSMLQIRKIYNSTQNNFSYSRDLLQALITSDKQQTPSGIQISFLHNPISLNTERNNACVDKQKALITNSYLRKNGPQTVHNLKDQMTNLYESRDNAFAKASAAYRRGKSDRLMTAVATHYAEEGHSYNTQAKKVQSDAADLIAANQCSRNSLDLHSLSVKDAVRIAREYVTTWWHELDERASFENNLKYSRDCSPSYKIIIGTGTHSKNGISKLGPAVSKMLQRDGWKFEVSKGTIIVTGLSKSQI</sequence>
<dbReference type="Pfam" id="PF26286">
    <property type="entry name" value="UBA_10"/>
    <property type="match status" value="1"/>
</dbReference>
<dbReference type="SUPFAM" id="SSF160443">
    <property type="entry name" value="SMR domain-like"/>
    <property type="match status" value="1"/>
</dbReference>
<dbReference type="HOGENOM" id="CLU_023589_0_0_1"/>
<name>A0A0B1P930_UNCNE</name>
<dbReference type="GO" id="GO:0005634">
    <property type="term" value="C:nucleus"/>
    <property type="evidence" value="ECO:0007669"/>
    <property type="project" value="TreeGrafter"/>
</dbReference>
<organism evidence="3 4">
    <name type="scientific">Uncinula necator</name>
    <name type="common">Grape powdery mildew</name>
    <dbReference type="NCBI Taxonomy" id="52586"/>
    <lineage>
        <taxon>Eukaryota</taxon>
        <taxon>Fungi</taxon>
        <taxon>Dikarya</taxon>
        <taxon>Ascomycota</taxon>
        <taxon>Pezizomycotina</taxon>
        <taxon>Leotiomycetes</taxon>
        <taxon>Erysiphales</taxon>
        <taxon>Erysiphaceae</taxon>
        <taxon>Erysiphe</taxon>
    </lineage>
</organism>
<comment type="caution">
    <text evidence="3">The sequence shown here is derived from an EMBL/GenBank/DDBJ whole genome shotgun (WGS) entry which is preliminary data.</text>
</comment>
<dbReference type="InterPro" id="IPR002625">
    <property type="entry name" value="Smr_dom"/>
</dbReference>
<dbReference type="OMA" id="ELENEYC"/>
<protein>
    <submittedName>
        <fullName evidence="3">Putative smr domain protein</fullName>
    </submittedName>
</protein>
<dbReference type="EMBL" id="JNVN01001413">
    <property type="protein sequence ID" value="KHJ33466.1"/>
    <property type="molecule type" value="Genomic_DNA"/>
</dbReference>
<proteinExistence type="predicted"/>
<dbReference type="InterPro" id="IPR036063">
    <property type="entry name" value="Smr_dom_sf"/>
</dbReference>
<dbReference type="AlphaFoldDB" id="A0A0B1P930"/>
<feature type="domain" description="CUE" evidence="2">
    <location>
        <begin position="141"/>
        <end position="184"/>
    </location>
</feature>
<gene>
    <name evidence="3" type="ORF">EV44_g1222</name>
</gene>
<dbReference type="InterPro" id="IPR009060">
    <property type="entry name" value="UBA-like_sf"/>
</dbReference>
<dbReference type="CDD" id="cd14279">
    <property type="entry name" value="CUE"/>
    <property type="match status" value="1"/>
</dbReference>
<dbReference type="InterPro" id="IPR058864">
    <property type="entry name" value="UBA_10"/>
</dbReference>
<feature type="domain" description="Smr" evidence="1">
    <location>
        <begin position="460"/>
        <end position="554"/>
    </location>
</feature>
<evidence type="ECO:0000259" key="2">
    <source>
        <dbReference type="PROSITE" id="PS51140"/>
    </source>
</evidence>
<evidence type="ECO:0000259" key="1">
    <source>
        <dbReference type="PROSITE" id="PS50828"/>
    </source>
</evidence>
<dbReference type="Pfam" id="PF08590">
    <property type="entry name" value="DUF1771"/>
    <property type="match status" value="1"/>
</dbReference>
<dbReference type="Proteomes" id="UP000030854">
    <property type="component" value="Unassembled WGS sequence"/>
</dbReference>
<accession>A0A0B1P930</accession>